<feature type="transmembrane region" description="Helical" evidence="1">
    <location>
        <begin position="12"/>
        <end position="30"/>
    </location>
</feature>
<dbReference type="SUPFAM" id="SSF53300">
    <property type="entry name" value="vWA-like"/>
    <property type="match status" value="1"/>
</dbReference>
<dbReference type="Gene3D" id="3.40.50.410">
    <property type="entry name" value="von Willebrand factor, type A domain"/>
    <property type="match status" value="1"/>
</dbReference>
<dbReference type="Proteomes" id="UP001144805">
    <property type="component" value="Unassembled WGS sequence"/>
</dbReference>
<dbReference type="AlphaFoldDB" id="A0A9X3IKY6"/>
<dbReference type="PANTHER" id="PTHR22550">
    <property type="entry name" value="SPORE GERMINATION PROTEIN"/>
    <property type="match status" value="1"/>
</dbReference>
<keyword evidence="1" id="KW-0812">Transmembrane</keyword>
<name>A0A9X3IKY6_9HYPH</name>
<feature type="domain" description="VWFA" evidence="2">
    <location>
        <begin position="100"/>
        <end position="204"/>
    </location>
</feature>
<dbReference type="InterPro" id="IPR036465">
    <property type="entry name" value="vWFA_dom_sf"/>
</dbReference>
<evidence type="ECO:0000259" key="2">
    <source>
        <dbReference type="Pfam" id="PF13519"/>
    </source>
</evidence>
<feature type="transmembrane region" description="Helical" evidence="1">
    <location>
        <begin position="68"/>
        <end position="85"/>
    </location>
</feature>
<dbReference type="EMBL" id="JAPKNK010000003">
    <property type="protein sequence ID" value="MCX5569282.1"/>
    <property type="molecule type" value="Genomic_DNA"/>
</dbReference>
<gene>
    <name evidence="3" type="ORF">OSH07_08760</name>
</gene>
<reference evidence="3" key="1">
    <citation type="submission" date="2022-11" db="EMBL/GenBank/DDBJ databases">
        <title>Biodiversity and phylogenetic relationships of bacteria.</title>
        <authorList>
            <person name="Machado R.A.R."/>
            <person name="Bhat A."/>
            <person name="Loulou A."/>
            <person name="Kallel S."/>
        </authorList>
    </citation>
    <scope>NUCLEOTIDE SEQUENCE</scope>
    <source>
        <strain evidence="3">K-TC2</strain>
    </source>
</reference>
<comment type="caution">
    <text evidence="3">The sequence shown here is derived from an EMBL/GenBank/DDBJ whole genome shotgun (WGS) entry which is preliminary data.</text>
</comment>
<keyword evidence="4" id="KW-1185">Reference proteome</keyword>
<dbReference type="PANTHER" id="PTHR22550:SF14">
    <property type="entry name" value="VWFA DOMAIN-CONTAINING PROTEIN"/>
    <property type="match status" value="1"/>
</dbReference>
<evidence type="ECO:0000313" key="4">
    <source>
        <dbReference type="Proteomes" id="UP001144805"/>
    </source>
</evidence>
<dbReference type="InterPro" id="IPR002035">
    <property type="entry name" value="VWF_A"/>
</dbReference>
<organism evidence="3 4">
    <name type="scientific">Kaistia nematophila</name>
    <dbReference type="NCBI Taxonomy" id="2994654"/>
    <lineage>
        <taxon>Bacteria</taxon>
        <taxon>Pseudomonadati</taxon>
        <taxon>Pseudomonadota</taxon>
        <taxon>Alphaproteobacteria</taxon>
        <taxon>Hyphomicrobiales</taxon>
        <taxon>Kaistiaceae</taxon>
        <taxon>Kaistia</taxon>
    </lineage>
</organism>
<evidence type="ECO:0000256" key="1">
    <source>
        <dbReference type="SAM" id="Phobius"/>
    </source>
</evidence>
<evidence type="ECO:0000313" key="3">
    <source>
        <dbReference type="EMBL" id="MCX5569282.1"/>
    </source>
</evidence>
<sequence>MTLASVLAGFHFIRPWWLLLLLPALLLWWAERRSADSTNRWQKVIDPALLKHLVTGGEARRRVRPGDVALLGWILGIVALAGPTWREVPSPFAAAARPAMILLKLSPTMLATDLAPTRLDRARQKLDDILKSRAGAPTGLIAYSGTAHLVLPPTVDGDVVLTMAKALSPEIMPREGDALADAVAQADAVLGEARLGGSILVLADAVAPDQVGALAKPAVPVTILGLTAPNIAADAGLADAAKTLGASLIPTSIDDTDVAAITRRLAAGAAPALGNGEGARWEEAGYWLVPLIALIVLLWFRRGWVLA</sequence>
<dbReference type="Pfam" id="PF13519">
    <property type="entry name" value="VWA_2"/>
    <property type="match status" value="1"/>
</dbReference>
<keyword evidence="1" id="KW-0472">Membrane</keyword>
<dbReference type="RefSeq" id="WP_266338260.1">
    <property type="nucleotide sequence ID" value="NZ_JAPKNK010000003.1"/>
</dbReference>
<protein>
    <submittedName>
        <fullName evidence="3">VWA domain-containing protein</fullName>
    </submittedName>
</protein>
<feature type="transmembrane region" description="Helical" evidence="1">
    <location>
        <begin position="284"/>
        <end position="300"/>
    </location>
</feature>
<proteinExistence type="predicted"/>
<accession>A0A9X3IKY6</accession>
<dbReference type="InterPro" id="IPR050768">
    <property type="entry name" value="UPF0353/GerABKA_families"/>
</dbReference>
<keyword evidence="1" id="KW-1133">Transmembrane helix</keyword>